<organism evidence="2 3">
    <name type="scientific">Kitasatospora cineracea</name>
    <dbReference type="NCBI Taxonomy" id="88074"/>
    <lineage>
        <taxon>Bacteria</taxon>
        <taxon>Bacillati</taxon>
        <taxon>Actinomycetota</taxon>
        <taxon>Actinomycetes</taxon>
        <taxon>Kitasatosporales</taxon>
        <taxon>Streptomycetaceae</taxon>
        <taxon>Kitasatospora</taxon>
    </lineage>
</organism>
<protein>
    <submittedName>
        <fullName evidence="2">Uncharacterized protein</fullName>
    </submittedName>
</protein>
<reference evidence="2 3" key="1">
    <citation type="submission" date="2018-11" db="EMBL/GenBank/DDBJ databases">
        <title>Sequencing the genomes of 1000 actinobacteria strains.</title>
        <authorList>
            <person name="Klenk H.-P."/>
        </authorList>
    </citation>
    <scope>NUCLEOTIDE SEQUENCE [LARGE SCALE GENOMIC DNA]</scope>
    <source>
        <strain evidence="2 3">DSM 44781</strain>
    </source>
</reference>
<sequence length="30" mass="3106">MTWPAPRNETGGGTFRGPVHRAGTVDVAAP</sequence>
<evidence type="ECO:0000313" key="3">
    <source>
        <dbReference type="Proteomes" id="UP000266906"/>
    </source>
</evidence>
<keyword evidence="3" id="KW-1185">Reference proteome</keyword>
<comment type="caution">
    <text evidence="2">The sequence shown here is derived from an EMBL/GenBank/DDBJ whole genome shotgun (WGS) entry which is preliminary data.</text>
</comment>
<accession>A0A3N4RYH3</accession>
<proteinExistence type="predicted"/>
<evidence type="ECO:0000313" key="2">
    <source>
        <dbReference type="EMBL" id="RPE36019.1"/>
    </source>
</evidence>
<dbReference type="EMBL" id="RKQG01000001">
    <property type="protein sequence ID" value="RPE36019.1"/>
    <property type="molecule type" value="Genomic_DNA"/>
</dbReference>
<name>A0A3N4RYH3_9ACTN</name>
<gene>
    <name evidence="2" type="ORF">EDD38_4386</name>
</gene>
<feature type="region of interest" description="Disordered" evidence="1">
    <location>
        <begin position="1"/>
        <end position="30"/>
    </location>
</feature>
<dbReference type="Proteomes" id="UP000266906">
    <property type="component" value="Unassembled WGS sequence"/>
</dbReference>
<dbReference type="AlphaFoldDB" id="A0A3N4RYH3"/>
<evidence type="ECO:0000256" key="1">
    <source>
        <dbReference type="SAM" id="MobiDB-lite"/>
    </source>
</evidence>